<keyword evidence="2" id="KW-1185">Reference proteome</keyword>
<accession>A0A6L6YHY3</accession>
<reference evidence="1 2" key="1">
    <citation type="submission" date="2019-12" db="EMBL/GenBank/DDBJ databases">
        <title>Microbes associate with the intestines of laboratory mice.</title>
        <authorList>
            <person name="Navarre W."/>
            <person name="Wong E."/>
        </authorList>
    </citation>
    <scope>NUCLEOTIDE SEQUENCE [LARGE SCALE GENOMIC DNA]</scope>
    <source>
        <strain evidence="1 2">NM82_D38</strain>
    </source>
</reference>
<protein>
    <submittedName>
        <fullName evidence="1">Uncharacterized protein</fullName>
    </submittedName>
</protein>
<name>A0A6L6YHY3_9BURK</name>
<evidence type="ECO:0000313" key="2">
    <source>
        <dbReference type="Proteomes" id="UP000472580"/>
    </source>
</evidence>
<dbReference type="OrthoDB" id="10018798at2"/>
<evidence type="ECO:0000313" key="1">
    <source>
        <dbReference type="EMBL" id="MVX56452.1"/>
    </source>
</evidence>
<gene>
    <name evidence="1" type="ORF">E5987_04420</name>
</gene>
<organism evidence="1 2">
    <name type="scientific">Parasutterella muris</name>
    <dbReference type="NCBI Taxonomy" id="2565572"/>
    <lineage>
        <taxon>Bacteria</taxon>
        <taxon>Pseudomonadati</taxon>
        <taxon>Pseudomonadota</taxon>
        <taxon>Betaproteobacteria</taxon>
        <taxon>Burkholderiales</taxon>
        <taxon>Sutterellaceae</taxon>
        <taxon>Parasutterella</taxon>
    </lineage>
</organism>
<dbReference type="Proteomes" id="UP000472580">
    <property type="component" value="Unassembled WGS sequence"/>
</dbReference>
<dbReference type="EMBL" id="WSRP01000010">
    <property type="protein sequence ID" value="MVX56452.1"/>
    <property type="molecule type" value="Genomic_DNA"/>
</dbReference>
<comment type="caution">
    <text evidence="1">The sequence shown here is derived from an EMBL/GenBank/DDBJ whole genome shotgun (WGS) entry which is preliminary data.</text>
</comment>
<proteinExistence type="predicted"/>
<dbReference type="AlphaFoldDB" id="A0A6L6YHY3"/>
<sequence length="283" mass="34604">MKEGLFSEYGLICLTDLDKRRLNNLARTALLTKNADVIISLGAQQVISREFKPARTHMTWKKILIQKPRIRFPRADMDIPVKKHFVHNWETCCKNYRATRRLCSSHYRKHFSNTEVQRCIIHRWTYQEFDEKLRRAVEGGAIERLYQTKPLAPLRTLVKRLYFTERQEQNYYKKLRAQMFRKFTPHEIRWMQRSYRWRKVEAERIHLKAAYFNERLIYWREYFKSHPEFKTYKVRRVRACRDTYNTVYYRNMRDKYVPREAFTYGFIPATHTAPIIYHEPSAS</sequence>
<dbReference type="RefSeq" id="WP_160334884.1">
    <property type="nucleotide sequence ID" value="NZ_WSRP01000010.1"/>
</dbReference>